<dbReference type="Pfam" id="PF07660">
    <property type="entry name" value="STN"/>
    <property type="match status" value="1"/>
</dbReference>
<protein>
    <submittedName>
        <fullName evidence="10">TonB-linked outer membrane protein, SusC/RagA family</fullName>
    </submittedName>
</protein>
<dbReference type="Gene3D" id="2.40.170.20">
    <property type="entry name" value="TonB-dependent receptor, beta-barrel domain"/>
    <property type="match status" value="1"/>
</dbReference>
<keyword evidence="5 7" id="KW-0472">Membrane</keyword>
<dbReference type="InterPro" id="IPR023996">
    <property type="entry name" value="TonB-dep_OMP_SusC/RagA"/>
</dbReference>
<dbReference type="InterPro" id="IPR012910">
    <property type="entry name" value="Plug_dom"/>
</dbReference>
<dbReference type="Pfam" id="PF07715">
    <property type="entry name" value="Plug"/>
    <property type="match status" value="1"/>
</dbReference>
<dbReference type="Proteomes" id="UP000183253">
    <property type="component" value="Unassembled WGS sequence"/>
</dbReference>
<evidence type="ECO:0000256" key="3">
    <source>
        <dbReference type="ARBA" id="ARBA00022452"/>
    </source>
</evidence>
<comment type="subcellular location">
    <subcellularLocation>
        <location evidence="1 7">Cell outer membrane</location>
        <topology evidence="1 7">Multi-pass membrane protein</topology>
    </subcellularLocation>
</comment>
<reference evidence="10 11" key="1">
    <citation type="submission" date="2016-10" db="EMBL/GenBank/DDBJ databases">
        <authorList>
            <person name="de Groot N.N."/>
        </authorList>
    </citation>
    <scope>NUCLEOTIDE SEQUENCE [LARGE SCALE GENOMIC DNA]</scope>
    <source>
        <strain evidence="10 11">DSM 25383</strain>
    </source>
</reference>
<dbReference type="AlphaFoldDB" id="A0A1H4FRV8"/>
<keyword evidence="4 7" id="KW-0812">Transmembrane</keyword>
<dbReference type="OrthoDB" id="1094723at2"/>
<dbReference type="SUPFAM" id="SSF56935">
    <property type="entry name" value="Porins"/>
    <property type="match status" value="1"/>
</dbReference>
<feature type="domain" description="TonB-dependent receptor plug" evidence="9">
    <location>
        <begin position="226"/>
        <end position="353"/>
    </location>
</feature>
<dbReference type="Pfam" id="PF13715">
    <property type="entry name" value="CarbopepD_reg_2"/>
    <property type="match status" value="1"/>
</dbReference>
<keyword evidence="11" id="KW-1185">Reference proteome</keyword>
<dbReference type="Gene3D" id="2.60.40.1120">
    <property type="entry name" value="Carboxypeptidase-like, regulatory domain"/>
    <property type="match status" value="1"/>
</dbReference>
<keyword evidence="6 7" id="KW-0998">Cell outer membrane</keyword>
<gene>
    <name evidence="10" type="ORF">SAMN05444145_11245</name>
</gene>
<evidence type="ECO:0000313" key="11">
    <source>
        <dbReference type="Proteomes" id="UP000183253"/>
    </source>
</evidence>
<evidence type="ECO:0000259" key="8">
    <source>
        <dbReference type="Pfam" id="PF07660"/>
    </source>
</evidence>
<evidence type="ECO:0000256" key="4">
    <source>
        <dbReference type="ARBA" id="ARBA00022692"/>
    </source>
</evidence>
<dbReference type="InterPro" id="IPR037066">
    <property type="entry name" value="Plug_dom_sf"/>
</dbReference>
<dbReference type="STRING" id="1033731.SAMN05444145_11245"/>
<feature type="domain" description="Secretin/TonB short N-terminal" evidence="8">
    <location>
        <begin position="63"/>
        <end position="114"/>
    </location>
</feature>
<evidence type="ECO:0000256" key="2">
    <source>
        <dbReference type="ARBA" id="ARBA00022448"/>
    </source>
</evidence>
<dbReference type="InterPro" id="IPR008969">
    <property type="entry name" value="CarboxyPept-like_regulatory"/>
</dbReference>
<comment type="similarity">
    <text evidence="7">Belongs to the TonB-dependent receptor family.</text>
</comment>
<evidence type="ECO:0000256" key="5">
    <source>
        <dbReference type="ARBA" id="ARBA00023136"/>
    </source>
</evidence>
<dbReference type="EMBL" id="FNRI01000012">
    <property type="protein sequence ID" value="SEA99881.1"/>
    <property type="molecule type" value="Genomic_DNA"/>
</dbReference>
<evidence type="ECO:0000256" key="6">
    <source>
        <dbReference type="ARBA" id="ARBA00023237"/>
    </source>
</evidence>
<dbReference type="InterPro" id="IPR036942">
    <property type="entry name" value="Beta-barrel_TonB_sf"/>
</dbReference>
<name>A0A1H4FRV8_9BACT</name>
<dbReference type="RefSeq" id="WP_010266286.1">
    <property type="nucleotide sequence ID" value="NZ_CAEG01000019.1"/>
</dbReference>
<evidence type="ECO:0000259" key="9">
    <source>
        <dbReference type="Pfam" id="PF07715"/>
    </source>
</evidence>
<dbReference type="InterPro" id="IPR023997">
    <property type="entry name" value="TonB-dep_OMP_SusC/RagA_CS"/>
</dbReference>
<evidence type="ECO:0000256" key="1">
    <source>
        <dbReference type="ARBA" id="ARBA00004571"/>
    </source>
</evidence>
<keyword evidence="3 7" id="KW-1134">Transmembrane beta strand</keyword>
<accession>A0A1H4FRV8</accession>
<dbReference type="InterPro" id="IPR011662">
    <property type="entry name" value="Secretin/TonB_short_N"/>
</dbReference>
<evidence type="ECO:0000313" key="10">
    <source>
        <dbReference type="EMBL" id="SEA99881.1"/>
    </source>
</evidence>
<dbReference type="NCBIfam" id="TIGR04056">
    <property type="entry name" value="OMP_RagA_SusC"/>
    <property type="match status" value="1"/>
</dbReference>
<dbReference type="Gene3D" id="2.170.130.10">
    <property type="entry name" value="TonB-dependent receptor, plug domain"/>
    <property type="match status" value="1"/>
</dbReference>
<dbReference type="GO" id="GO:0009279">
    <property type="term" value="C:cell outer membrane"/>
    <property type="evidence" value="ECO:0007669"/>
    <property type="project" value="UniProtKB-SubCell"/>
</dbReference>
<keyword evidence="2 7" id="KW-0813">Transport</keyword>
<dbReference type="InterPro" id="IPR039426">
    <property type="entry name" value="TonB-dep_rcpt-like"/>
</dbReference>
<dbReference type="PROSITE" id="PS52016">
    <property type="entry name" value="TONB_DEPENDENT_REC_3"/>
    <property type="match status" value="1"/>
</dbReference>
<dbReference type="NCBIfam" id="TIGR04057">
    <property type="entry name" value="SusC_RagA_signa"/>
    <property type="match status" value="1"/>
</dbReference>
<organism evidence="10 11">
    <name type="scientific">Alistipes timonensis JC136</name>
    <dbReference type="NCBI Taxonomy" id="1033731"/>
    <lineage>
        <taxon>Bacteria</taxon>
        <taxon>Pseudomonadati</taxon>
        <taxon>Bacteroidota</taxon>
        <taxon>Bacteroidia</taxon>
        <taxon>Bacteroidales</taxon>
        <taxon>Rikenellaceae</taxon>
        <taxon>Alistipes</taxon>
    </lineage>
</organism>
<evidence type="ECO:0000256" key="7">
    <source>
        <dbReference type="PROSITE-ProRule" id="PRU01360"/>
    </source>
</evidence>
<dbReference type="SUPFAM" id="SSF49464">
    <property type="entry name" value="Carboxypeptidase regulatory domain-like"/>
    <property type="match status" value="1"/>
</dbReference>
<sequence length="1126" mass="126679">MKNFLPEAGFSGRLIRRLAVLLVIWAAGLGIVHAQQAQQTIAVNFRNATVQQVFTWLDNHTQYDFVYNNSQIESLPRVSIQMNNTTVVEVVKHCLRNSSLSYQIRGNMVVIRPSDEIKKGTEEAVQFSGVVYDENGLPLAGVSVVLKQASRGAVTGPDGKFILKARRSDNMTLSFSFLGMKNQEITAFSNGKQALKELDRINVHMDPAVSEIGNVVVTGILNIAQKSFSGSSTTITGEQLKTVAPQGNALSAIQIFEPSFRIAENLDMGSNPNALPQMYVRGRSGIGTPALDESLTSEHALKNDPNQPIFMLDGYEVPMEKIYDLDIERIETYTILKDAAATAMYGSRAANGVIVITTKPLPAGRLNVTYSGNFTINAPDLSSYNLMNAREKLEAERLAGYYDTDDPGQIATKLKEYNGKLQNIERGIETDWLALPLRTSFGHKHSISIGGASDAFRYGLDLGYDDQEGVMKGQNRKKMSAALNLQYQHKGLTFRNQMTTTLVNSQESPYGTFADYVRMNPYDTYLDENGNIGKNMATWHSGSPYRNPMYDATLGSFDKGKRHEFYDQFDVRYYLNKKINFKADITLGYIVSDSDRFTDPAAARFQNTEKKGQLVTSRQKQSSYDFNLKGYYNDQIGRHNINFVVGLNIREEKTNYEGFTYSGFPEGGFSAPGYAKDIDTKSFIEGKNRLFGALAVLNYSYNDVIFGDLSGRIDGSSQFGSNKRFAPFFSTGAGVNIHNLKFFKENTPWLTQFKLRGTYGMTGKVSFPSYAAQNKYEMFTDWQYPTGDGVQIMYLGNPNLKWERTLQTDVGFEFEILNGLFYAKYNYYIKDTHDNIADMFIPTSSGFTSYKENIGRMENRGHEIKLQSRVVNTRNTIVNLIFNGASNKGKLKKISNSLKAYNDRVNEHYNSNQGGNDVQSTPLLRYVEGNSLTGIYAMRSLGIDPGTGKELYMRRDGSTTFKWDPAENVLVGDTEPTMSGSFGASVYWKGFTLDTYFMYEWGGQRYNQTLRTTIEMADILNSNCDRRVLSDRWIKPGDIARFRDIKDYNSVTRPTSRLVQNYSYLNMSSLSVGYEFKRDMIRKLGLYRLKLQFNCRDLFTASSIQVERGLSSPYARAFTLSVNASF</sequence>
<proteinExistence type="inferred from homology"/>